<organism evidence="1 2">
    <name type="scientific">Trichonephila inaurata madagascariensis</name>
    <dbReference type="NCBI Taxonomy" id="2747483"/>
    <lineage>
        <taxon>Eukaryota</taxon>
        <taxon>Metazoa</taxon>
        <taxon>Ecdysozoa</taxon>
        <taxon>Arthropoda</taxon>
        <taxon>Chelicerata</taxon>
        <taxon>Arachnida</taxon>
        <taxon>Araneae</taxon>
        <taxon>Araneomorphae</taxon>
        <taxon>Entelegynae</taxon>
        <taxon>Araneoidea</taxon>
        <taxon>Nephilidae</taxon>
        <taxon>Trichonephila</taxon>
        <taxon>Trichonephila inaurata</taxon>
    </lineage>
</organism>
<comment type="caution">
    <text evidence="1">The sequence shown here is derived from an EMBL/GenBank/DDBJ whole genome shotgun (WGS) entry which is preliminary data.</text>
</comment>
<dbReference type="EMBL" id="BMAV01002565">
    <property type="protein sequence ID" value="GFY41534.1"/>
    <property type="molecule type" value="Genomic_DNA"/>
</dbReference>
<name>A0A8X6WW63_9ARAC</name>
<protein>
    <submittedName>
        <fullName evidence="1">Uncharacterized protein</fullName>
    </submittedName>
</protein>
<reference evidence="1" key="1">
    <citation type="submission" date="2020-08" db="EMBL/GenBank/DDBJ databases">
        <title>Multicomponent nature underlies the extraordinary mechanical properties of spider dragline silk.</title>
        <authorList>
            <person name="Kono N."/>
            <person name="Nakamura H."/>
            <person name="Mori M."/>
            <person name="Yoshida Y."/>
            <person name="Ohtoshi R."/>
            <person name="Malay A.D."/>
            <person name="Moran D.A.P."/>
            <person name="Tomita M."/>
            <person name="Numata K."/>
            <person name="Arakawa K."/>
        </authorList>
    </citation>
    <scope>NUCLEOTIDE SEQUENCE</scope>
</reference>
<sequence length="99" mass="11239">MTSPHVTDSCSVKVIGLQRSHNDDKNQFSRNREVIIITQEASCTYSAVDRFYSSILSTKVGAMCSYYSSRRYRINNFLVVGKRRLNSLKEGKSIIANIL</sequence>
<evidence type="ECO:0000313" key="1">
    <source>
        <dbReference type="EMBL" id="GFY41534.1"/>
    </source>
</evidence>
<proteinExistence type="predicted"/>
<keyword evidence="2" id="KW-1185">Reference proteome</keyword>
<evidence type="ECO:0000313" key="2">
    <source>
        <dbReference type="Proteomes" id="UP000886998"/>
    </source>
</evidence>
<accession>A0A8X6WW63</accession>
<dbReference type="Proteomes" id="UP000886998">
    <property type="component" value="Unassembled WGS sequence"/>
</dbReference>
<gene>
    <name evidence="1" type="ORF">TNIN_264971</name>
</gene>
<dbReference type="AlphaFoldDB" id="A0A8X6WW63"/>